<feature type="compositionally biased region" description="Basic and acidic residues" evidence="1">
    <location>
        <begin position="15"/>
        <end position="27"/>
    </location>
</feature>
<evidence type="ECO:0000313" key="3">
    <source>
        <dbReference type="EMBL" id="GJE88566.1"/>
    </source>
</evidence>
<gene>
    <name evidence="3" type="ORF">PsYK624_046490</name>
</gene>
<feature type="domain" description="BTB" evidence="2">
    <location>
        <begin position="55"/>
        <end position="124"/>
    </location>
</feature>
<dbReference type="InterPro" id="IPR000210">
    <property type="entry name" value="BTB/POZ_dom"/>
</dbReference>
<name>A0A9P3G5C3_9APHY</name>
<protein>
    <submittedName>
        <fullName evidence="3">BTB/POZ domain-containing protein</fullName>
    </submittedName>
</protein>
<dbReference type="EMBL" id="BPQB01000010">
    <property type="protein sequence ID" value="GJE88566.1"/>
    <property type="molecule type" value="Genomic_DNA"/>
</dbReference>
<organism evidence="3 4">
    <name type="scientific">Phanerochaete sordida</name>
    <dbReference type="NCBI Taxonomy" id="48140"/>
    <lineage>
        <taxon>Eukaryota</taxon>
        <taxon>Fungi</taxon>
        <taxon>Dikarya</taxon>
        <taxon>Basidiomycota</taxon>
        <taxon>Agaricomycotina</taxon>
        <taxon>Agaricomycetes</taxon>
        <taxon>Polyporales</taxon>
        <taxon>Phanerochaetaceae</taxon>
        <taxon>Phanerochaete</taxon>
    </lineage>
</organism>
<proteinExistence type="predicted"/>
<evidence type="ECO:0000313" key="4">
    <source>
        <dbReference type="Proteomes" id="UP000703269"/>
    </source>
</evidence>
<feature type="region of interest" description="Disordered" evidence="1">
    <location>
        <begin position="1"/>
        <end position="33"/>
    </location>
</feature>
<dbReference type="AlphaFoldDB" id="A0A9P3G5C3"/>
<evidence type="ECO:0000259" key="2">
    <source>
        <dbReference type="PROSITE" id="PS50097"/>
    </source>
</evidence>
<dbReference type="Gene3D" id="3.30.710.10">
    <property type="entry name" value="Potassium Channel Kv1.1, Chain A"/>
    <property type="match status" value="1"/>
</dbReference>
<dbReference type="OrthoDB" id="2630545at2759"/>
<sequence>MTSGTPAPVRKRARSRDAPSKRHKIEEVPQGLPPATRALNAKYHSRDDRFWFADGNIVLEAQGMLFKVHSSVLALHSDVLKGLLHARPLPAGAGHFPKNAGHSLVVTGDNGDALARLLETMYLGGQSDWFRWKMGHRAPLDFAEFRLVTLLAVKYNVKHVLDEATERLEAYYPSDTLWHWRAVKLAGEDASGRRFPKHLRIRQSDSIAVVQLADQLGLPHLRPAALYECCRARDQEALLRGVAYGGETVRLSEDDVLLCLAAHQRLVQENTRILHALLDGFPNGAQPAACATRGACRAAVARLAHRAVEQNIVARADPLDGWYDLVAGSTAKGYDDKVCARCQVALVRIVDERARAVWDKLGEIFHVYPWPLVMVDDGSDDEGADVYDDDSDDSQAL</sequence>
<dbReference type="PROSITE" id="PS50097">
    <property type="entry name" value="BTB"/>
    <property type="match status" value="1"/>
</dbReference>
<reference evidence="3 4" key="1">
    <citation type="submission" date="2021-08" db="EMBL/GenBank/DDBJ databases">
        <title>Draft Genome Sequence of Phanerochaete sordida strain YK-624.</title>
        <authorList>
            <person name="Mori T."/>
            <person name="Dohra H."/>
            <person name="Suzuki T."/>
            <person name="Kawagishi H."/>
            <person name="Hirai H."/>
        </authorList>
    </citation>
    <scope>NUCLEOTIDE SEQUENCE [LARGE SCALE GENOMIC DNA]</scope>
    <source>
        <strain evidence="3 4">YK-624</strain>
    </source>
</reference>
<dbReference type="Proteomes" id="UP000703269">
    <property type="component" value="Unassembled WGS sequence"/>
</dbReference>
<keyword evidence="4" id="KW-1185">Reference proteome</keyword>
<comment type="caution">
    <text evidence="3">The sequence shown here is derived from an EMBL/GenBank/DDBJ whole genome shotgun (WGS) entry which is preliminary data.</text>
</comment>
<dbReference type="InterPro" id="IPR011333">
    <property type="entry name" value="SKP1/BTB/POZ_sf"/>
</dbReference>
<dbReference type="SUPFAM" id="SSF54695">
    <property type="entry name" value="POZ domain"/>
    <property type="match status" value="1"/>
</dbReference>
<evidence type="ECO:0000256" key="1">
    <source>
        <dbReference type="SAM" id="MobiDB-lite"/>
    </source>
</evidence>
<dbReference type="CDD" id="cd18186">
    <property type="entry name" value="BTB_POZ_ZBTB_KLHL-like"/>
    <property type="match status" value="1"/>
</dbReference>
<accession>A0A9P3G5C3</accession>